<dbReference type="SUPFAM" id="SSF52540">
    <property type="entry name" value="P-loop containing nucleoside triphosphate hydrolases"/>
    <property type="match status" value="1"/>
</dbReference>
<dbReference type="Proteomes" id="UP000243359">
    <property type="component" value="Chromosome I"/>
</dbReference>
<organism evidence="1 2">
    <name type="scientific">Pseudomonas oryzae</name>
    <dbReference type="NCBI Taxonomy" id="1392877"/>
    <lineage>
        <taxon>Bacteria</taxon>
        <taxon>Pseudomonadati</taxon>
        <taxon>Pseudomonadota</taxon>
        <taxon>Gammaproteobacteria</taxon>
        <taxon>Pseudomonadales</taxon>
        <taxon>Pseudomonadaceae</taxon>
        <taxon>Pseudomonas</taxon>
    </lineage>
</organism>
<proteinExistence type="predicted"/>
<name>A0A1H1QFV5_9PSED</name>
<protein>
    <recommendedName>
        <fullName evidence="3">Signal recognition particle receptor subunit beta, a GTPase</fullName>
    </recommendedName>
</protein>
<dbReference type="Gene3D" id="3.40.50.300">
    <property type="entry name" value="P-loop containing nucleotide triphosphate hydrolases"/>
    <property type="match status" value="1"/>
</dbReference>
<reference evidence="2" key="1">
    <citation type="submission" date="2016-10" db="EMBL/GenBank/DDBJ databases">
        <authorList>
            <person name="Varghese N."/>
            <person name="Submissions S."/>
        </authorList>
    </citation>
    <scope>NUCLEOTIDE SEQUENCE [LARGE SCALE GENOMIC DNA]</scope>
    <source>
        <strain evidence="2">KCTC 32247</strain>
    </source>
</reference>
<dbReference type="InterPro" id="IPR052705">
    <property type="entry name" value="Gliding_Motility_GTPase"/>
</dbReference>
<sequence>MFAGPFGVGKTTALRSVSDIPVVNTDVASTKMLADVPSKHTTTVGFDYGEWHFPEGKRVSLIGIPGQNRFEAIWDLFLSRSSAVVLWVFGERSTGLSECRDWLEILACRGAISNLSIAVTRVNPEHTEPVLESFRELIAKYNNFAPVMIADPRKPTDVIQTITMALSSPATKTGPL</sequence>
<dbReference type="EMBL" id="LT629751">
    <property type="protein sequence ID" value="SDS21759.1"/>
    <property type="molecule type" value="Genomic_DNA"/>
</dbReference>
<dbReference type="CDD" id="cd00882">
    <property type="entry name" value="Ras_like_GTPase"/>
    <property type="match status" value="1"/>
</dbReference>
<gene>
    <name evidence="1" type="ORF">SAMN05216221_1318</name>
</gene>
<evidence type="ECO:0000313" key="1">
    <source>
        <dbReference type="EMBL" id="SDS21759.1"/>
    </source>
</evidence>
<dbReference type="PANTHER" id="PTHR42708">
    <property type="entry name" value="ATP/GTP-BINDING PROTEIN-RELATED"/>
    <property type="match status" value="1"/>
</dbReference>
<dbReference type="InterPro" id="IPR027417">
    <property type="entry name" value="P-loop_NTPase"/>
</dbReference>
<evidence type="ECO:0008006" key="3">
    <source>
        <dbReference type="Google" id="ProtNLM"/>
    </source>
</evidence>
<dbReference type="STRING" id="1392877.SAMN05216221_1318"/>
<keyword evidence="2" id="KW-1185">Reference proteome</keyword>
<dbReference type="PANTHER" id="PTHR42708:SF1">
    <property type="entry name" value="GLIDING MOTILITY PROTEIN MGLA"/>
    <property type="match status" value="1"/>
</dbReference>
<accession>A0A1H1QFV5</accession>
<dbReference type="AlphaFoldDB" id="A0A1H1QFV5"/>
<evidence type="ECO:0000313" key="2">
    <source>
        <dbReference type="Proteomes" id="UP000243359"/>
    </source>
</evidence>